<reference evidence="3 4" key="1">
    <citation type="submission" date="2014-06" db="EMBL/GenBank/DDBJ databases">
        <title>The Genome of the Aflatoxigenic Filamentous Fungus Aspergillus nomius.</title>
        <authorList>
            <person name="Moore M.G."/>
            <person name="Shannon B.M."/>
            <person name="Brian M.M."/>
        </authorList>
    </citation>
    <scope>NUCLEOTIDE SEQUENCE [LARGE SCALE GENOMIC DNA]</scope>
    <source>
        <strain evidence="3 4">NRRL 13137</strain>
    </source>
</reference>
<comment type="caution">
    <text evidence="3">The sequence shown here is derived from an EMBL/GenBank/DDBJ whole genome shotgun (WGS) entry which is preliminary data.</text>
</comment>
<dbReference type="AlphaFoldDB" id="A0A0L1JBA8"/>
<dbReference type="InterPro" id="IPR016624">
    <property type="entry name" value="UCP014753"/>
</dbReference>
<evidence type="ECO:0000313" key="4">
    <source>
        <dbReference type="Proteomes" id="UP000037505"/>
    </source>
</evidence>
<dbReference type="InterPro" id="IPR049237">
    <property type="entry name" value="DUF2264_C"/>
</dbReference>
<keyword evidence="4" id="KW-1185">Reference proteome</keyword>
<dbReference type="PANTHER" id="PTHR35339">
    <property type="entry name" value="LINALOOL DEHYDRATASE_ISOMERASE DOMAIN-CONTAINING PROTEIN"/>
    <property type="match status" value="1"/>
</dbReference>
<evidence type="ECO:0000259" key="1">
    <source>
        <dbReference type="Pfam" id="PF10022"/>
    </source>
</evidence>
<dbReference type="Pfam" id="PF10022">
    <property type="entry name" value="DUF2264"/>
    <property type="match status" value="1"/>
</dbReference>
<dbReference type="PANTHER" id="PTHR35339:SF2">
    <property type="entry name" value="DUF2264 DOMAIN-CONTAINING PROTEIN-RELATED"/>
    <property type="match status" value="1"/>
</dbReference>
<protein>
    <recommendedName>
        <fullName evidence="5">DUF2264 domain-containing protein</fullName>
    </recommendedName>
</protein>
<evidence type="ECO:0000259" key="2">
    <source>
        <dbReference type="Pfam" id="PF20938"/>
    </source>
</evidence>
<sequence>MPPLHGFSDNLFRGKEDVIVATRALVQALEPYFSPEQARVRLPTYSGAHFDEAAADLEGFARPIWAIAAACAESSTTADPTLKAYADRLVSGLANGVDPAHHEYWGAIEDWDQRMVEAEAISFALLLAPSTFYEPLSAQSRNHLVEWLSGLNEKVMPQNNWRWFRIFANLALHRVCGVPYENVKKFIQEDFALLDTFQLGNGWAADGPWRKDARDGEEIYGRQADYYSGSFAIQFSQLLYTMFASDLDPERVSRYIQQAQEFADQFWRYFDEEGAPIPFGRSLTYRFAMGAFYAAFALAKAYNSSSPYTSPGFAKGMLLRHFRWWATHSDNVFALDGTLTIGYLYPNMFMCEDYNSPQSPYWAMKSFIMLGLAISDDFWTADELPHPLTSDRESKSLVSGVQLLSAPFQILCDHPAGQHHFMISAGQFCVWPLKATQAKYSKFAYSSAFGFSVPTGLLLTQIAPDSTLAISRDEGDTWITRWQTINSPTIETILINNREVQCLRSGWKPWRSGSIEIHTLLVPPCDEWPDWHIRVHRIRDTQSGSSTAEKLSLVEGAFSIEVKQPRRVPILAEGWDAARDSLDVAFGGRMEYDTGSLVIGDGDASGIKNLFASECSLEGKVLKPDPNTNLMAPRTLIPTIEHEICSIPGRDRVIATAIFAVSKGKRQFSREELYERWCQPPNLPQEVLTLPCI</sequence>
<gene>
    <name evidence="3" type="ORF">ANOM_002402</name>
</gene>
<evidence type="ECO:0008006" key="5">
    <source>
        <dbReference type="Google" id="ProtNLM"/>
    </source>
</evidence>
<dbReference type="InterPro" id="IPR049349">
    <property type="entry name" value="DUF2264_N"/>
</dbReference>
<dbReference type="GeneID" id="26804206"/>
<dbReference type="PIRSF" id="PIRSF014753">
    <property type="entry name" value="UCP014753"/>
    <property type="match status" value="1"/>
</dbReference>
<accession>A0A0L1JBA8</accession>
<name>A0A0L1JBA8_ASPN3</name>
<feature type="domain" description="DUF2264" evidence="1">
    <location>
        <begin position="15"/>
        <end position="385"/>
    </location>
</feature>
<dbReference type="EMBL" id="JNOM01000040">
    <property type="protein sequence ID" value="KNG88990.1"/>
    <property type="molecule type" value="Genomic_DNA"/>
</dbReference>
<dbReference type="Pfam" id="PF20938">
    <property type="entry name" value="DUF2264_C"/>
    <property type="match status" value="1"/>
</dbReference>
<organism evidence="3 4">
    <name type="scientific">Aspergillus nomiae NRRL (strain ATCC 15546 / NRRL 13137 / CBS 260.88 / M93)</name>
    <dbReference type="NCBI Taxonomy" id="1509407"/>
    <lineage>
        <taxon>Eukaryota</taxon>
        <taxon>Fungi</taxon>
        <taxon>Dikarya</taxon>
        <taxon>Ascomycota</taxon>
        <taxon>Pezizomycotina</taxon>
        <taxon>Eurotiomycetes</taxon>
        <taxon>Eurotiomycetidae</taxon>
        <taxon>Eurotiales</taxon>
        <taxon>Aspergillaceae</taxon>
        <taxon>Aspergillus</taxon>
        <taxon>Aspergillus subgen. Circumdati</taxon>
    </lineage>
</organism>
<dbReference type="Proteomes" id="UP000037505">
    <property type="component" value="Unassembled WGS sequence"/>
</dbReference>
<evidence type="ECO:0000313" key="3">
    <source>
        <dbReference type="EMBL" id="KNG88990.1"/>
    </source>
</evidence>
<dbReference type="RefSeq" id="XP_015409913.1">
    <property type="nucleotide sequence ID" value="XM_015547659.1"/>
</dbReference>
<proteinExistence type="predicted"/>
<dbReference type="OrthoDB" id="5150166at2759"/>
<feature type="domain" description="DUF2264" evidence="2">
    <location>
        <begin position="402"/>
        <end position="687"/>
    </location>
</feature>